<feature type="region of interest" description="Disordered" evidence="9">
    <location>
        <begin position="1"/>
        <end position="58"/>
    </location>
</feature>
<feature type="compositionally biased region" description="Polar residues" evidence="9">
    <location>
        <begin position="13"/>
        <end position="26"/>
    </location>
</feature>
<gene>
    <name evidence="10" type="ORF">BOTBODRAFT_31395</name>
</gene>
<evidence type="ECO:0000256" key="9">
    <source>
        <dbReference type="SAM" id="MobiDB-lite"/>
    </source>
</evidence>
<evidence type="ECO:0000256" key="8">
    <source>
        <dbReference type="ARBA" id="ARBA00032018"/>
    </source>
</evidence>
<sequence>MADSHITPAISYATPSSTSFQGNGTPSRAPHSHEPSPLHAGPSSLPFFPPPMPRSQHTARLVNSTQDLLGRLHITPSYNSLVRPYLPHIRSTGQGKADGATVSGVEEKGKGKETQPMDGVIENGANSVSALGAGHTGGEAMDDSTGERKKKKFEHGYKSFISDLPGKHSAKKDTYLVNLVQQPPKQRMDITSFDSRTLEGFQLAPGVLQGFNQAIWLSDDKEKKKKKKKSRRHPDGSAAGATPAPDQSNPPGPPPIPPGPSSSASTPLPVSHLNGRGPATISTNGMHQHLGGASEYGFGGSGRVRKAPDEGGSPWSGQGMSPGPGGITARPPKKRRVDTPSHLPIQQPTPSH</sequence>
<feature type="region of interest" description="Disordered" evidence="9">
    <location>
        <begin position="92"/>
        <end position="151"/>
    </location>
</feature>
<dbReference type="HOGENOM" id="CLU_038730_0_0_1"/>
<evidence type="ECO:0000256" key="2">
    <source>
        <dbReference type="ARBA" id="ARBA00009259"/>
    </source>
</evidence>
<keyword evidence="11" id="KW-1185">Reference proteome</keyword>
<feature type="compositionally biased region" description="Basic and acidic residues" evidence="9">
    <location>
        <begin position="105"/>
        <end position="115"/>
    </location>
</feature>
<dbReference type="InParanoid" id="A0A067MWN0"/>
<feature type="compositionally biased region" description="Basic residues" evidence="9">
    <location>
        <begin position="223"/>
        <end position="232"/>
    </location>
</feature>
<evidence type="ECO:0000256" key="3">
    <source>
        <dbReference type="ARBA" id="ARBA00019615"/>
    </source>
</evidence>
<feature type="region of interest" description="Disordered" evidence="9">
    <location>
        <begin position="219"/>
        <end position="352"/>
    </location>
</feature>
<evidence type="ECO:0000313" key="10">
    <source>
        <dbReference type="EMBL" id="KDQ15941.1"/>
    </source>
</evidence>
<comment type="subcellular location">
    <subcellularLocation>
        <location evidence="1">Nucleus</location>
    </subcellularLocation>
</comment>
<dbReference type="InterPro" id="IPR013942">
    <property type="entry name" value="Mediator_Med19_fun"/>
</dbReference>
<dbReference type="AlphaFoldDB" id="A0A067MWN0"/>
<reference evidence="11" key="1">
    <citation type="journal article" date="2014" name="Proc. Natl. Acad. Sci. U.S.A.">
        <title>Extensive sampling of basidiomycete genomes demonstrates inadequacy of the white-rot/brown-rot paradigm for wood decay fungi.</title>
        <authorList>
            <person name="Riley R."/>
            <person name="Salamov A.A."/>
            <person name="Brown D.W."/>
            <person name="Nagy L.G."/>
            <person name="Floudas D."/>
            <person name="Held B.W."/>
            <person name="Levasseur A."/>
            <person name="Lombard V."/>
            <person name="Morin E."/>
            <person name="Otillar R."/>
            <person name="Lindquist E.A."/>
            <person name="Sun H."/>
            <person name="LaButti K.M."/>
            <person name="Schmutz J."/>
            <person name="Jabbour D."/>
            <person name="Luo H."/>
            <person name="Baker S.E."/>
            <person name="Pisabarro A.G."/>
            <person name="Walton J.D."/>
            <person name="Blanchette R.A."/>
            <person name="Henrissat B."/>
            <person name="Martin F."/>
            <person name="Cullen D."/>
            <person name="Hibbett D.S."/>
            <person name="Grigoriev I.V."/>
        </authorList>
    </citation>
    <scope>NUCLEOTIDE SEQUENCE [LARGE SCALE GENOMIC DNA]</scope>
    <source>
        <strain evidence="11">FD-172 SS1</strain>
    </source>
</reference>
<evidence type="ECO:0000256" key="5">
    <source>
        <dbReference type="ARBA" id="ARBA00023159"/>
    </source>
</evidence>
<dbReference type="GO" id="GO:0016592">
    <property type="term" value="C:mediator complex"/>
    <property type="evidence" value="ECO:0007669"/>
    <property type="project" value="InterPro"/>
</dbReference>
<evidence type="ECO:0000256" key="6">
    <source>
        <dbReference type="ARBA" id="ARBA00023163"/>
    </source>
</evidence>
<dbReference type="Pfam" id="PF10278">
    <property type="entry name" value="Med19"/>
    <property type="match status" value="1"/>
</dbReference>
<dbReference type="GO" id="GO:0003712">
    <property type="term" value="F:transcription coregulator activity"/>
    <property type="evidence" value="ECO:0007669"/>
    <property type="project" value="InterPro"/>
</dbReference>
<dbReference type="OrthoDB" id="2160599at2759"/>
<proteinExistence type="inferred from homology"/>
<evidence type="ECO:0000313" key="11">
    <source>
        <dbReference type="Proteomes" id="UP000027195"/>
    </source>
</evidence>
<keyword evidence="7" id="KW-0539">Nucleus</keyword>
<keyword evidence="5" id="KW-0010">Activator</keyword>
<dbReference type="STRING" id="930990.A0A067MWN0"/>
<feature type="compositionally biased region" description="Pro residues" evidence="9">
    <location>
        <begin position="248"/>
        <end position="260"/>
    </location>
</feature>
<accession>A0A067MWN0</accession>
<protein>
    <recommendedName>
        <fullName evidence="3">Mediator of RNA polymerase II transcription subunit 19</fullName>
    </recommendedName>
    <alternativeName>
        <fullName evidence="8">Mediator complex subunit 19</fullName>
    </alternativeName>
</protein>
<dbReference type="GO" id="GO:0006357">
    <property type="term" value="P:regulation of transcription by RNA polymerase II"/>
    <property type="evidence" value="ECO:0007669"/>
    <property type="project" value="InterPro"/>
</dbReference>
<organism evidence="10 11">
    <name type="scientific">Botryobasidium botryosum (strain FD-172 SS1)</name>
    <dbReference type="NCBI Taxonomy" id="930990"/>
    <lineage>
        <taxon>Eukaryota</taxon>
        <taxon>Fungi</taxon>
        <taxon>Dikarya</taxon>
        <taxon>Basidiomycota</taxon>
        <taxon>Agaricomycotina</taxon>
        <taxon>Agaricomycetes</taxon>
        <taxon>Cantharellales</taxon>
        <taxon>Botryobasidiaceae</taxon>
        <taxon>Botryobasidium</taxon>
    </lineage>
</organism>
<comment type="similarity">
    <text evidence="2">Belongs to the Mediator complex subunit 19 family.</text>
</comment>
<dbReference type="InterPro" id="IPR019403">
    <property type="entry name" value="Mediator_Med19_met"/>
</dbReference>
<keyword evidence="4" id="KW-0805">Transcription regulation</keyword>
<evidence type="ECO:0000256" key="1">
    <source>
        <dbReference type="ARBA" id="ARBA00004123"/>
    </source>
</evidence>
<dbReference type="PANTHER" id="PTHR28270:SF1">
    <property type="entry name" value="MEDIATOR OF RNA POLYMERASE II TRANSCRIPTION SUBUNIT 19"/>
    <property type="match status" value="1"/>
</dbReference>
<keyword evidence="6" id="KW-0804">Transcription</keyword>
<dbReference type="EMBL" id="KL198030">
    <property type="protein sequence ID" value="KDQ15941.1"/>
    <property type="molecule type" value="Genomic_DNA"/>
</dbReference>
<dbReference type="PANTHER" id="PTHR28270">
    <property type="entry name" value="MEDIATOR OF RNA POLYMERASE II TRANSCRIPTION SUBUNIT 19"/>
    <property type="match status" value="1"/>
</dbReference>
<evidence type="ECO:0000256" key="4">
    <source>
        <dbReference type="ARBA" id="ARBA00023015"/>
    </source>
</evidence>
<name>A0A067MWN0_BOTB1</name>
<evidence type="ECO:0000256" key="7">
    <source>
        <dbReference type="ARBA" id="ARBA00023242"/>
    </source>
</evidence>
<dbReference type="Proteomes" id="UP000027195">
    <property type="component" value="Unassembled WGS sequence"/>
</dbReference>
<dbReference type="GO" id="GO:0070847">
    <property type="term" value="C:core mediator complex"/>
    <property type="evidence" value="ECO:0007669"/>
    <property type="project" value="TreeGrafter"/>
</dbReference>